<protein>
    <recommendedName>
        <fullName evidence="12">Membrane protein insertase YidC</fullName>
    </recommendedName>
    <alternativeName>
        <fullName evidence="12">Foldase YidC</fullName>
    </alternativeName>
    <alternativeName>
        <fullName evidence="12">Membrane integrase YidC</fullName>
    </alternativeName>
    <alternativeName>
        <fullName evidence="12">Membrane protein YidC</fullName>
    </alternativeName>
</protein>
<evidence type="ECO:0000256" key="3">
    <source>
        <dbReference type="ARBA" id="ARBA00022475"/>
    </source>
</evidence>
<feature type="transmembrane region" description="Helical" evidence="12">
    <location>
        <begin position="124"/>
        <end position="148"/>
    </location>
</feature>
<dbReference type="EMBL" id="FOXX01000012">
    <property type="protein sequence ID" value="SFQ82858.1"/>
    <property type="molecule type" value="Genomic_DNA"/>
</dbReference>
<keyword evidence="7 12" id="KW-1133">Transmembrane helix</keyword>
<comment type="function">
    <text evidence="12">Required for the insertion and/or proper folding and/or complex formation of integral membrane proteins into the membrane. Involved in integration of membrane proteins that insert both dependently and independently of the Sec translocase complex, as well as at least some lipoproteins.</text>
</comment>
<evidence type="ECO:0000259" key="13">
    <source>
        <dbReference type="Pfam" id="PF02096"/>
    </source>
</evidence>
<evidence type="ECO:0000313" key="14">
    <source>
        <dbReference type="EMBL" id="SFQ82858.1"/>
    </source>
</evidence>
<evidence type="ECO:0000256" key="10">
    <source>
        <dbReference type="ARBA" id="ARBA00023186"/>
    </source>
</evidence>
<keyword evidence="2 12" id="KW-0813">Transport</keyword>
<keyword evidence="4 12" id="KW-0812">Transmembrane</keyword>
<dbReference type="PRINTS" id="PR01900">
    <property type="entry name" value="YIDCPROTEIN"/>
</dbReference>
<sequence>MRSRVLALCLVALFFLSGCTEVQEPITRESEGLWNEYVVYPISQTIIYLAQLFGNNFGIAIIIVTVMIRVLIFPLMVKQIRNTKAMGALQPEIEKLKEQYPDKDAHSQQQLQEKMMELFSHYNVNPLSGCLPILIQMPILIAFFHAITRTKEISENNFLWMNLGSPDPYYFLPIIAGITTYMGQKLIMAGAENDNPQMAMMLWVMPVMIVIFALNFPAALSLYWSIGNIFMIAQSFFVKDHIEKRTATLLKTTE</sequence>
<feature type="transmembrane region" description="Helical" evidence="12">
    <location>
        <begin position="199"/>
        <end position="216"/>
    </location>
</feature>
<evidence type="ECO:0000256" key="9">
    <source>
        <dbReference type="ARBA" id="ARBA00023139"/>
    </source>
</evidence>
<evidence type="ECO:0000256" key="6">
    <source>
        <dbReference type="ARBA" id="ARBA00022927"/>
    </source>
</evidence>
<evidence type="ECO:0000256" key="7">
    <source>
        <dbReference type="ARBA" id="ARBA00022989"/>
    </source>
</evidence>
<dbReference type="InterPro" id="IPR028055">
    <property type="entry name" value="YidC/Oxa/ALB_C"/>
</dbReference>
<evidence type="ECO:0000256" key="4">
    <source>
        <dbReference type="ARBA" id="ARBA00022692"/>
    </source>
</evidence>
<dbReference type="InterPro" id="IPR023060">
    <property type="entry name" value="YidC/YidC1/YidC2_Firmicutes"/>
</dbReference>
<keyword evidence="10 12" id="KW-0143">Chaperone</keyword>
<keyword evidence="6 12" id="KW-0653">Protein transport</keyword>
<dbReference type="Proteomes" id="UP000182762">
    <property type="component" value="Unassembled WGS sequence"/>
</dbReference>
<keyword evidence="15" id="KW-1185">Reference proteome</keyword>
<gene>
    <name evidence="12" type="primary">yidC</name>
    <name evidence="14" type="ORF">SAMN02745910_03940</name>
</gene>
<comment type="similarity">
    <text evidence="12">Belongs to the OXA1/ALB3/YidC family. Type 2 subfamily.</text>
</comment>
<keyword evidence="8 12" id="KW-0472">Membrane</keyword>
<feature type="transmembrane region" description="Helical" evidence="12">
    <location>
        <begin position="168"/>
        <end position="187"/>
    </location>
</feature>
<keyword evidence="3 12" id="KW-1003">Cell membrane</keyword>
<dbReference type="InterPro" id="IPR047196">
    <property type="entry name" value="YidC_ALB_C"/>
</dbReference>
<evidence type="ECO:0000256" key="5">
    <source>
        <dbReference type="ARBA" id="ARBA00022729"/>
    </source>
</evidence>
<keyword evidence="9" id="KW-0564">Palmitate</keyword>
<evidence type="ECO:0000256" key="11">
    <source>
        <dbReference type="ARBA" id="ARBA00023288"/>
    </source>
</evidence>
<dbReference type="InterPro" id="IPR001708">
    <property type="entry name" value="YidC/ALB3/OXA1/COX18"/>
</dbReference>
<dbReference type="NCBIfam" id="NF002803">
    <property type="entry name" value="PRK02944.1"/>
    <property type="match status" value="1"/>
</dbReference>
<evidence type="ECO:0000256" key="12">
    <source>
        <dbReference type="HAMAP-Rule" id="MF_01811"/>
    </source>
</evidence>
<comment type="subcellular location">
    <subcellularLocation>
        <location evidence="1 12">Cell membrane</location>
        <topology evidence="1 12">Multi-pass membrane protein</topology>
    </subcellularLocation>
</comment>
<dbReference type="Pfam" id="PF02096">
    <property type="entry name" value="60KD_IMP"/>
    <property type="match status" value="1"/>
</dbReference>
<accession>A0A1I6BPJ8</accession>
<dbReference type="PRINTS" id="PR00701">
    <property type="entry name" value="60KDINNERMP"/>
</dbReference>
<keyword evidence="5 12" id="KW-0732">Signal</keyword>
<reference evidence="14 15" key="1">
    <citation type="submission" date="2016-10" db="EMBL/GenBank/DDBJ databases">
        <authorList>
            <person name="Varghese N."/>
            <person name="Submissions S."/>
        </authorList>
    </citation>
    <scope>NUCLEOTIDE SEQUENCE [LARGE SCALE GENOMIC DNA]</scope>
    <source>
        <strain evidence="14 15">DSM 13796</strain>
    </source>
</reference>
<proteinExistence type="inferred from homology"/>
<dbReference type="CDD" id="cd20070">
    <property type="entry name" value="5TM_YidC_Alb3"/>
    <property type="match status" value="1"/>
</dbReference>
<evidence type="ECO:0000256" key="1">
    <source>
        <dbReference type="ARBA" id="ARBA00004651"/>
    </source>
</evidence>
<dbReference type="PANTHER" id="PTHR12428">
    <property type="entry name" value="OXA1"/>
    <property type="match status" value="1"/>
</dbReference>
<dbReference type="HAMAP" id="MF_01811">
    <property type="entry name" value="YidC_type2"/>
    <property type="match status" value="1"/>
</dbReference>
<evidence type="ECO:0000313" key="15">
    <source>
        <dbReference type="Proteomes" id="UP000182762"/>
    </source>
</evidence>
<dbReference type="PROSITE" id="PS51257">
    <property type="entry name" value="PROKAR_LIPOPROTEIN"/>
    <property type="match status" value="1"/>
</dbReference>
<dbReference type="NCBIfam" id="TIGR03592">
    <property type="entry name" value="yidC_oxa1_cterm"/>
    <property type="match status" value="1"/>
</dbReference>
<evidence type="ECO:0000256" key="2">
    <source>
        <dbReference type="ARBA" id="ARBA00022448"/>
    </source>
</evidence>
<keyword evidence="11 12" id="KW-0449">Lipoprotein</keyword>
<feature type="transmembrane region" description="Helical" evidence="12">
    <location>
        <begin position="46"/>
        <end position="72"/>
    </location>
</feature>
<dbReference type="GeneID" id="93712514"/>
<feature type="domain" description="Membrane insertase YidC/Oxa/ALB C-terminal" evidence="13">
    <location>
        <begin position="57"/>
        <end position="239"/>
    </location>
</feature>
<evidence type="ECO:0000256" key="8">
    <source>
        <dbReference type="ARBA" id="ARBA00023136"/>
    </source>
</evidence>
<organism evidence="14 15">
    <name type="scientific">Priestia endophytica DSM 13796</name>
    <dbReference type="NCBI Taxonomy" id="1121089"/>
    <lineage>
        <taxon>Bacteria</taxon>
        <taxon>Bacillati</taxon>
        <taxon>Bacillota</taxon>
        <taxon>Bacilli</taxon>
        <taxon>Bacillales</taxon>
        <taxon>Bacillaceae</taxon>
        <taxon>Priestia</taxon>
    </lineage>
</organism>
<dbReference type="RefSeq" id="WP_061804914.1">
    <property type="nucleotide sequence ID" value="NZ_FOXX01000012.1"/>
</dbReference>
<dbReference type="PANTHER" id="PTHR12428:SF65">
    <property type="entry name" value="CYTOCHROME C OXIDASE ASSEMBLY PROTEIN COX18, MITOCHONDRIAL"/>
    <property type="match status" value="1"/>
</dbReference>
<name>A0A1I6BPJ8_9BACI</name>
<comment type="caution">
    <text evidence="14">The sequence shown here is derived from an EMBL/GenBank/DDBJ whole genome shotgun (WGS) entry which is preliminary data.</text>
</comment>